<evidence type="ECO:0000313" key="2">
    <source>
        <dbReference type="Proteomes" id="UP000749309"/>
    </source>
</evidence>
<organism evidence="1 2">
    <name type="scientific">Trichophyton interdigitale</name>
    <dbReference type="NCBI Taxonomy" id="101480"/>
    <lineage>
        <taxon>Eukaryota</taxon>
        <taxon>Fungi</taxon>
        <taxon>Dikarya</taxon>
        <taxon>Ascomycota</taxon>
        <taxon>Pezizomycotina</taxon>
        <taxon>Eurotiomycetes</taxon>
        <taxon>Eurotiomycetidae</taxon>
        <taxon>Onygenales</taxon>
        <taxon>Arthrodermataceae</taxon>
        <taxon>Trichophyton</taxon>
    </lineage>
</organism>
<dbReference type="AlphaFoldDB" id="A0A9P4YMM1"/>
<sequence length="75" mass="8260">MWLRAVVFGALENESGIGVEFGKLRMCLTMEEQVEVMEELGAVFYPDPRDCPPLADLYPARSVSPGAHSEQSMNG</sequence>
<gene>
    <name evidence="1" type="ORF">GY632_1568</name>
</gene>
<comment type="caution">
    <text evidence="1">The sequence shown here is derived from an EMBL/GenBank/DDBJ whole genome shotgun (WGS) entry which is preliminary data.</text>
</comment>
<accession>A0A9P4YMM1</accession>
<protein>
    <submittedName>
        <fullName evidence="1">Uncharacterized protein</fullName>
    </submittedName>
</protein>
<proteinExistence type="predicted"/>
<reference evidence="1" key="1">
    <citation type="submission" date="2020-03" db="EMBL/GenBank/DDBJ databases">
        <title>Whole Genome Sequence of Trichophyton interdigitale from India.</title>
        <authorList>
            <person name="Kumar P."/>
        </authorList>
    </citation>
    <scope>NUCLEOTIDE SEQUENCE</scope>
    <source>
        <strain evidence="1">UCMS-IGIB-CI14</strain>
    </source>
</reference>
<evidence type="ECO:0000313" key="1">
    <source>
        <dbReference type="EMBL" id="KAF3898842.1"/>
    </source>
</evidence>
<dbReference type="EMBL" id="JAAQVJ010000032">
    <property type="protein sequence ID" value="KAF3898842.1"/>
    <property type="molecule type" value="Genomic_DNA"/>
</dbReference>
<name>A0A9P4YMM1_9EURO</name>
<dbReference type="Proteomes" id="UP000749309">
    <property type="component" value="Unassembled WGS sequence"/>
</dbReference>